<dbReference type="PANTHER" id="PTHR43692:SF1">
    <property type="entry name" value="UDP-N-ACETYLMURAMOYLALANINE--D-GLUTAMATE LIGASE"/>
    <property type="match status" value="1"/>
</dbReference>
<dbReference type="Gene3D" id="3.40.1190.10">
    <property type="entry name" value="Mur-like, catalytic domain"/>
    <property type="match status" value="1"/>
</dbReference>
<evidence type="ECO:0000259" key="12">
    <source>
        <dbReference type="Pfam" id="PF08245"/>
    </source>
</evidence>
<keyword evidence="9 10" id="KW-0573">Peptidoglycan synthesis</keyword>
<dbReference type="InterPro" id="IPR018109">
    <property type="entry name" value="Folylpolyglutamate_synth_CS"/>
</dbReference>
<evidence type="ECO:0000256" key="10">
    <source>
        <dbReference type="RuleBase" id="RU003664"/>
    </source>
</evidence>
<evidence type="ECO:0000256" key="1">
    <source>
        <dbReference type="ARBA" id="ARBA00004496"/>
    </source>
</evidence>
<keyword evidence="5 9" id="KW-0132">Cell division</keyword>
<evidence type="ECO:0000256" key="2">
    <source>
        <dbReference type="ARBA" id="ARBA00004752"/>
    </source>
</evidence>
<dbReference type="InterPro" id="IPR036615">
    <property type="entry name" value="Mur_ligase_C_dom_sf"/>
</dbReference>
<dbReference type="SUPFAM" id="SSF53623">
    <property type="entry name" value="MurD-like peptide ligases, catalytic domain"/>
    <property type="match status" value="1"/>
</dbReference>
<name>A0ABV7Y3M5_9ACTN</name>
<dbReference type="HAMAP" id="MF_00639">
    <property type="entry name" value="MurD"/>
    <property type="match status" value="1"/>
</dbReference>
<sequence>MTALSWLDGAHQRSPWDEVSAVVAGFGVSGYSAAAGLLHVGAHVTVLSDGEPDDAARERATILETLGADIRLGEGATESLPDKTNVLVVSPGLPQQHRLAVAARSRSLPILGEVDLAWRLRSPERPAPWIGLTGTNGKTTTVQMLTSILRAAGLRTAAVGNIGDPIVDAVMDPTPYDVLAVELSNFQLWWSPGLHLRSAAVLNVAPDHLEWHPTMDEYTRTKGKIYDGCEVACVYNVEDPVTEQLVRDADVVEGCRAIGITVGVPGVSMLGIVDDVLADRAFIEERQTAAAELATLSDLPSLAPHNIANALAAAALARSFGVPTVAVRDGLRGFQLDKHRIEQVAVSEGVTYIDDSKATNTHAAQASLLAFSNVVWIAGGQAKGQSFDELVRVAKDRLRGVVLLGVDRGVIADALARLAPSVPVIDVGTPESGVMDHVVLAAGRLARSGDTVLLAPGCASKDQFPSYGARGDAFAAAVHRLG</sequence>
<keyword evidence="9 10" id="KW-0961">Cell wall biogenesis/degradation</keyword>
<dbReference type="InterPro" id="IPR005762">
    <property type="entry name" value="MurD"/>
</dbReference>
<dbReference type="InterPro" id="IPR004101">
    <property type="entry name" value="Mur_ligase_C"/>
</dbReference>
<evidence type="ECO:0000256" key="8">
    <source>
        <dbReference type="ARBA" id="ARBA00023306"/>
    </source>
</evidence>
<keyword evidence="9 10" id="KW-0133">Cell shape</keyword>
<dbReference type="SUPFAM" id="SSF51984">
    <property type="entry name" value="MurCD N-terminal domain"/>
    <property type="match status" value="1"/>
</dbReference>
<protein>
    <recommendedName>
        <fullName evidence="9 10">UDP-N-acetylmuramoylalanine--D-glutamate ligase</fullName>
        <ecNumber evidence="9 10">6.3.2.9</ecNumber>
    </recommendedName>
    <alternativeName>
        <fullName evidence="9">D-glutamic acid-adding enzyme</fullName>
    </alternativeName>
    <alternativeName>
        <fullName evidence="9">UDP-N-acetylmuramoyl-L-alanyl-D-glutamate synthetase</fullName>
    </alternativeName>
</protein>
<dbReference type="EC" id="6.3.2.9" evidence="9 10"/>
<comment type="similarity">
    <text evidence="9">Belongs to the MurCDEF family.</text>
</comment>
<dbReference type="RefSeq" id="WP_205120307.1">
    <property type="nucleotide sequence ID" value="NZ_JAFBCM010000001.1"/>
</dbReference>
<keyword evidence="8 9" id="KW-0131">Cell cycle</keyword>
<dbReference type="NCBIfam" id="TIGR01087">
    <property type="entry name" value="murD"/>
    <property type="match status" value="1"/>
</dbReference>
<keyword evidence="3 9" id="KW-0963">Cytoplasm</keyword>
<comment type="pathway">
    <text evidence="2 9 10">Cell wall biogenesis; peptidoglycan biosynthesis.</text>
</comment>
<dbReference type="EMBL" id="JBHRZH010000004">
    <property type="protein sequence ID" value="MFC3759856.1"/>
    <property type="molecule type" value="Genomic_DNA"/>
</dbReference>
<keyword evidence="4 9" id="KW-0436">Ligase</keyword>
<accession>A0ABV7Y3M5</accession>
<dbReference type="Pfam" id="PF02875">
    <property type="entry name" value="Mur_ligase_C"/>
    <property type="match status" value="1"/>
</dbReference>
<keyword evidence="7 9" id="KW-0067">ATP-binding</keyword>
<dbReference type="Gene3D" id="3.90.190.20">
    <property type="entry name" value="Mur ligase, C-terminal domain"/>
    <property type="match status" value="1"/>
</dbReference>
<comment type="function">
    <text evidence="9 10">Cell wall formation. Catalyzes the addition of glutamate to the nucleotide precursor UDP-N-acetylmuramoyl-L-alanine (UMA).</text>
</comment>
<evidence type="ECO:0000256" key="6">
    <source>
        <dbReference type="ARBA" id="ARBA00022741"/>
    </source>
</evidence>
<evidence type="ECO:0000313" key="13">
    <source>
        <dbReference type="EMBL" id="MFC3759856.1"/>
    </source>
</evidence>
<keyword evidence="6 9" id="KW-0547">Nucleotide-binding</keyword>
<reference evidence="14" key="1">
    <citation type="journal article" date="2019" name="Int. J. Syst. Evol. Microbiol.">
        <title>The Global Catalogue of Microorganisms (GCM) 10K type strain sequencing project: providing services to taxonomists for standard genome sequencing and annotation.</title>
        <authorList>
            <consortium name="The Broad Institute Genomics Platform"/>
            <consortium name="The Broad Institute Genome Sequencing Center for Infectious Disease"/>
            <person name="Wu L."/>
            <person name="Ma J."/>
        </authorList>
    </citation>
    <scope>NUCLEOTIDE SEQUENCE [LARGE SCALE GENOMIC DNA]</scope>
    <source>
        <strain evidence="14">CGMCC 4.7241</strain>
    </source>
</reference>
<dbReference type="GO" id="GO:0008764">
    <property type="term" value="F:UDP-N-acetylmuramoylalanine-D-glutamate ligase activity"/>
    <property type="evidence" value="ECO:0007669"/>
    <property type="project" value="UniProtKB-EC"/>
</dbReference>
<comment type="subcellular location">
    <subcellularLocation>
        <location evidence="1 9 10">Cytoplasm</location>
    </subcellularLocation>
</comment>
<dbReference type="PANTHER" id="PTHR43692">
    <property type="entry name" value="UDP-N-ACETYLMURAMOYLALANINE--D-GLUTAMATE LIGASE"/>
    <property type="match status" value="1"/>
</dbReference>
<evidence type="ECO:0000256" key="4">
    <source>
        <dbReference type="ARBA" id="ARBA00022598"/>
    </source>
</evidence>
<comment type="catalytic activity">
    <reaction evidence="9 10">
        <text>UDP-N-acetyl-alpha-D-muramoyl-L-alanine + D-glutamate + ATP = UDP-N-acetyl-alpha-D-muramoyl-L-alanyl-D-glutamate + ADP + phosphate + H(+)</text>
        <dbReference type="Rhea" id="RHEA:16429"/>
        <dbReference type="ChEBI" id="CHEBI:15378"/>
        <dbReference type="ChEBI" id="CHEBI:29986"/>
        <dbReference type="ChEBI" id="CHEBI:30616"/>
        <dbReference type="ChEBI" id="CHEBI:43474"/>
        <dbReference type="ChEBI" id="CHEBI:83898"/>
        <dbReference type="ChEBI" id="CHEBI:83900"/>
        <dbReference type="ChEBI" id="CHEBI:456216"/>
        <dbReference type="EC" id="6.3.2.9"/>
    </reaction>
</comment>
<dbReference type="PROSITE" id="PS01011">
    <property type="entry name" value="FOLYLPOLYGLU_SYNT_1"/>
    <property type="match status" value="1"/>
</dbReference>
<feature type="binding site" evidence="9">
    <location>
        <begin position="134"/>
        <end position="140"/>
    </location>
    <ligand>
        <name>ATP</name>
        <dbReference type="ChEBI" id="CHEBI:30616"/>
    </ligand>
</feature>
<comment type="caution">
    <text evidence="13">The sequence shown here is derived from an EMBL/GenBank/DDBJ whole genome shotgun (WGS) entry which is preliminary data.</text>
</comment>
<dbReference type="SUPFAM" id="SSF53244">
    <property type="entry name" value="MurD-like peptide ligases, peptide-binding domain"/>
    <property type="match status" value="1"/>
</dbReference>
<feature type="domain" description="Mur ligase C-terminal" evidence="11">
    <location>
        <begin position="339"/>
        <end position="457"/>
    </location>
</feature>
<dbReference type="InterPro" id="IPR013221">
    <property type="entry name" value="Mur_ligase_cen"/>
</dbReference>
<evidence type="ECO:0000313" key="14">
    <source>
        <dbReference type="Proteomes" id="UP001595699"/>
    </source>
</evidence>
<dbReference type="Gene3D" id="3.40.50.720">
    <property type="entry name" value="NAD(P)-binding Rossmann-like Domain"/>
    <property type="match status" value="1"/>
</dbReference>
<keyword evidence="14" id="KW-1185">Reference proteome</keyword>
<proteinExistence type="inferred from homology"/>
<evidence type="ECO:0000259" key="11">
    <source>
        <dbReference type="Pfam" id="PF02875"/>
    </source>
</evidence>
<evidence type="ECO:0000256" key="3">
    <source>
        <dbReference type="ARBA" id="ARBA00022490"/>
    </source>
</evidence>
<evidence type="ECO:0000256" key="7">
    <source>
        <dbReference type="ARBA" id="ARBA00022840"/>
    </source>
</evidence>
<feature type="domain" description="Mur ligase central" evidence="12">
    <location>
        <begin position="133"/>
        <end position="317"/>
    </location>
</feature>
<dbReference type="InterPro" id="IPR036565">
    <property type="entry name" value="Mur-like_cat_sf"/>
</dbReference>
<evidence type="ECO:0000256" key="9">
    <source>
        <dbReference type="HAMAP-Rule" id="MF_00639"/>
    </source>
</evidence>
<evidence type="ECO:0000256" key="5">
    <source>
        <dbReference type="ARBA" id="ARBA00022618"/>
    </source>
</evidence>
<organism evidence="13 14">
    <name type="scientific">Tenggerimyces flavus</name>
    <dbReference type="NCBI Taxonomy" id="1708749"/>
    <lineage>
        <taxon>Bacteria</taxon>
        <taxon>Bacillati</taxon>
        <taxon>Actinomycetota</taxon>
        <taxon>Actinomycetes</taxon>
        <taxon>Propionibacteriales</taxon>
        <taxon>Nocardioidaceae</taxon>
        <taxon>Tenggerimyces</taxon>
    </lineage>
</organism>
<dbReference type="Proteomes" id="UP001595699">
    <property type="component" value="Unassembled WGS sequence"/>
</dbReference>
<dbReference type="Pfam" id="PF08245">
    <property type="entry name" value="Mur_ligase_M"/>
    <property type="match status" value="1"/>
</dbReference>
<gene>
    <name evidence="9 13" type="primary">murD</name>
    <name evidence="13" type="ORF">ACFOUW_03335</name>
</gene>